<dbReference type="GO" id="GO:0016616">
    <property type="term" value="F:oxidoreductase activity, acting on the CH-OH group of donors, NAD or NADP as acceptor"/>
    <property type="evidence" value="ECO:0007669"/>
    <property type="project" value="TreeGrafter"/>
</dbReference>
<dbReference type="OrthoDB" id="9808814at2"/>
<evidence type="ECO:0000256" key="2">
    <source>
        <dbReference type="ARBA" id="ARBA00023002"/>
    </source>
</evidence>
<dbReference type="Proteomes" id="UP000198034">
    <property type="component" value="Unassembled WGS sequence"/>
</dbReference>
<dbReference type="EMBL" id="MTCY01000009">
    <property type="protein sequence ID" value="OWP78595.1"/>
    <property type="molecule type" value="Genomic_DNA"/>
</dbReference>
<dbReference type="InterPro" id="IPR002347">
    <property type="entry name" value="SDR_fam"/>
</dbReference>
<dbReference type="PANTHER" id="PTHR24322">
    <property type="entry name" value="PKSB"/>
    <property type="match status" value="1"/>
</dbReference>
<keyword evidence="2" id="KW-0560">Oxidoreductase</keyword>
<dbReference type="AlphaFoldDB" id="A0A246GC57"/>
<accession>A0A246GC57</accession>
<evidence type="ECO:0000313" key="4">
    <source>
        <dbReference type="EMBL" id="OWP78595.1"/>
    </source>
</evidence>
<organism evidence="4 5">
    <name type="scientific">Flavobacterium columnare</name>
    <dbReference type="NCBI Taxonomy" id="996"/>
    <lineage>
        <taxon>Bacteria</taxon>
        <taxon>Pseudomonadati</taxon>
        <taxon>Bacteroidota</taxon>
        <taxon>Flavobacteriia</taxon>
        <taxon>Flavobacteriales</taxon>
        <taxon>Flavobacteriaceae</taxon>
        <taxon>Flavobacterium</taxon>
    </lineage>
</organism>
<sequence>MLKISFKDKKVLITGGASGIGKIMVRKALERGASELIVWDINAKGLEELKQDFVFFESKIKVYTVDLSNMQELIALANRVKQERGVIDILINNAGIIVGKHFLDHTTDEISRTLLVNSEALMQTTWAFLPDMLAQNFGAICNIASSAGLVSSPKMSVYVASKWAVVGWSDSIRLELLKKTKEVSVTTIMPYYINTGMFDGVRSKLLPILDPEKTAEKIICAVEKRTRMLAMPMPYWFIRLAQGLFPLSLYEWVMENLFGIYDTMNEFRGRK</sequence>
<dbReference type="InterPro" id="IPR020904">
    <property type="entry name" value="Sc_DH/Rdtase_CS"/>
</dbReference>
<evidence type="ECO:0000313" key="5">
    <source>
        <dbReference type="Proteomes" id="UP000198034"/>
    </source>
</evidence>
<dbReference type="Gene3D" id="3.40.50.720">
    <property type="entry name" value="NAD(P)-binding Rossmann-like Domain"/>
    <property type="match status" value="1"/>
</dbReference>
<proteinExistence type="inferred from homology"/>
<dbReference type="PRINTS" id="PR00080">
    <property type="entry name" value="SDRFAMILY"/>
</dbReference>
<comment type="caution">
    <text evidence="4">The sequence shown here is derived from an EMBL/GenBank/DDBJ whole genome shotgun (WGS) entry which is preliminary data.</text>
</comment>
<reference evidence="4 5" key="1">
    <citation type="journal article" date="2017" name="Infect. Genet. Evol.">
        <title>Comparative genome analysis of fish pathogen Flavobacterium columnare reveals extensive sequence diversity within the species.</title>
        <authorList>
            <person name="Kayansamruaj P."/>
            <person name="Dong H.T."/>
            <person name="Hirono I."/>
            <person name="Kondo H."/>
            <person name="Senapin S."/>
            <person name="Rodkhum C."/>
        </authorList>
    </citation>
    <scope>NUCLEOTIDE SEQUENCE [LARGE SCALE GENOMIC DNA]</scope>
    <source>
        <strain evidence="4 5">1214</strain>
    </source>
</reference>
<dbReference type="PROSITE" id="PS00061">
    <property type="entry name" value="ADH_SHORT"/>
    <property type="match status" value="1"/>
</dbReference>
<dbReference type="InterPro" id="IPR036291">
    <property type="entry name" value="NAD(P)-bd_dom_sf"/>
</dbReference>
<evidence type="ECO:0000256" key="3">
    <source>
        <dbReference type="RuleBase" id="RU000363"/>
    </source>
</evidence>
<name>A0A246GC57_9FLAO</name>
<evidence type="ECO:0000256" key="1">
    <source>
        <dbReference type="ARBA" id="ARBA00006484"/>
    </source>
</evidence>
<dbReference type="CDD" id="cd05339">
    <property type="entry name" value="17beta-HSDXI-like_SDR_c"/>
    <property type="match status" value="1"/>
</dbReference>
<gene>
    <name evidence="4" type="ORF">BWK62_04550</name>
</gene>
<dbReference type="Pfam" id="PF00106">
    <property type="entry name" value="adh_short"/>
    <property type="match status" value="1"/>
</dbReference>
<dbReference type="PANTHER" id="PTHR24322:SF736">
    <property type="entry name" value="RETINOL DEHYDROGENASE 10"/>
    <property type="match status" value="1"/>
</dbReference>
<comment type="similarity">
    <text evidence="1 3">Belongs to the short-chain dehydrogenases/reductases (SDR) family.</text>
</comment>
<dbReference type="PRINTS" id="PR00081">
    <property type="entry name" value="GDHRDH"/>
</dbReference>
<dbReference type="SUPFAM" id="SSF51735">
    <property type="entry name" value="NAD(P)-binding Rossmann-fold domains"/>
    <property type="match status" value="1"/>
</dbReference>
<protein>
    <submittedName>
        <fullName evidence="4">Short-chain dehydrogenase</fullName>
    </submittedName>
</protein>